<gene>
    <name evidence="4" type="primary">LOC116221100</name>
</gene>
<comment type="similarity">
    <text evidence="1">Belongs to the arrestin family.</text>
</comment>
<dbReference type="InterPro" id="IPR014756">
    <property type="entry name" value="Ig_E-set"/>
</dbReference>
<dbReference type="GO" id="GO:0005886">
    <property type="term" value="C:plasma membrane"/>
    <property type="evidence" value="ECO:0007669"/>
    <property type="project" value="TreeGrafter"/>
</dbReference>
<keyword evidence="3" id="KW-1185">Reference proteome</keyword>
<accession>A0A6P8FDG5</accession>
<evidence type="ECO:0000313" key="4">
    <source>
        <dbReference type="RefSeq" id="XP_031426523.1"/>
    </source>
</evidence>
<dbReference type="InterPro" id="IPR011021">
    <property type="entry name" value="Arrestin-like_N"/>
</dbReference>
<dbReference type="InterPro" id="IPR011022">
    <property type="entry name" value="Arrestin_C-like"/>
</dbReference>
<reference evidence="4" key="1">
    <citation type="submission" date="2025-08" db="UniProtKB">
        <authorList>
            <consortium name="RefSeq"/>
        </authorList>
    </citation>
    <scope>IDENTIFICATION</scope>
</reference>
<dbReference type="Gene3D" id="2.60.40.640">
    <property type="match status" value="2"/>
</dbReference>
<evidence type="ECO:0000313" key="3">
    <source>
        <dbReference type="Proteomes" id="UP000515152"/>
    </source>
</evidence>
<dbReference type="GO" id="GO:0005737">
    <property type="term" value="C:cytoplasm"/>
    <property type="evidence" value="ECO:0007669"/>
    <property type="project" value="TreeGrafter"/>
</dbReference>
<name>A0A6P8FDG5_CLUHA</name>
<dbReference type="SMART" id="SM01017">
    <property type="entry name" value="Arrestin_C"/>
    <property type="match status" value="1"/>
</dbReference>
<sequence length="304" mass="33685">MFGKTLKNFSVNFFSPNPRGTFSGGETVSGEISFELTQDTKIQNISMALKGKAKVSWAVRRGGKRRVVSAKVELFNLKSYVLQIQNDEIVLKQGIHVYPFSCQIPHGDFPSSFVAKANGRISYKVIFGIHRSWHVAKEFESEFKFESHVASDPELLMPMSAANSRTICGLWCTSGSISMVVRLERKGYAPGDIIKISAEIGNGSSRSIVPKAALVQKQIFYTLTRSRNRVLPNILVCTMGQAVKPNISDFYLELTLAIPDDAPLSIANCEILEVEYVVMVTLLMKGCSSLETLFPIVLWGTPLH</sequence>
<dbReference type="GO" id="GO:0007399">
    <property type="term" value="P:nervous system development"/>
    <property type="evidence" value="ECO:0007669"/>
    <property type="project" value="UniProtKB-ARBA"/>
</dbReference>
<organism evidence="3 4">
    <name type="scientific">Clupea harengus</name>
    <name type="common">Atlantic herring</name>
    <dbReference type="NCBI Taxonomy" id="7950"/>
    <lineage>
        <taxon>Eukaryota</taxon>
        <taxon>Metazoa</taxon>
        <taxon>Chordata</taxon>
        <taxon>Craniata</taxon>
        <taxon>Vertebrata</taxon>
        <taxon>Euteleostomi</taxon>
        <taxon>Actinopterygii</taxon>
        <taxon>Neopterygii</taxon>
        <taxon>Teleostei</taxon>
        <taxon>Clupei</taxon>
        <taxon>Clupeiformes</taxon>
        <taxon>Clupeoidei</taxon>
        <taxon>Clupeidae</taxon>
        <taxon>Clupea</taxon>
    </lineage>
</organism>
<dbReference type="InterPro" id="IPR014752">
    <property type="entry name" value="Arrestin-like_C"/>
</dbReference>
<dbReference type="AlphaFoldDB" id="A0A6P8FDG5"/>
<dbReference type="PANTHER" id="PTHR11188:SF135">
    <property type="entry name" value="ARRESTIN DOMAIN CONTAINING 3-LIKE-RELATED"/>
    <property type="match status" value="1"/>
</dbReference>
<proteinExistence type="inferred from homology"/>
<dbReference type="Pfam" id="PF02752">
    <property type="entry name" value="Arrestin_C"/>
    <property type="match status" value="1"/>
</dbReference>
<dbReference type="PANTHER" id="PTHR11188">
    <property type="entry name" value="ARRESTIN DOMAIN CONTAINING PROTEIN"/>
    <property type="match status" value="1"/>
</dbReference>
<dbReference type="Proteomes" id="UP000515152">
    <property type="component" value="Chromosome 7"/>
</dbReference>
<dbReference type="RefSeq" id="XP_031426523.1">
    <property type="nucleotide sequence ID" value="XM_031570663.2"/>
</dbReference>
<dbReference type="Pfam" id="PF00339">
    <property type="entry name" value="Arrestin_N"/>
    <property type="match status" value="1"/>
</dbReference>
<dbReference type="KEGG" id="char:116221100"/>
<protein>
    <submittedName>
        <fullName evidence="4">Arrestin domain-containing protein 3-like</fullName>
    </submittedName>
</protein>
<evidence type="ECO:0000256" key="1">
    <source>
        <dbReference type="ARBA" id="ARBA00005298"/>
    </source>
</evidence>
<dbReference type="InterPro" id="IPR050357">
    <property type="entry name" value="Arrestin_domain-protein"/>
</dbReference>
<dbReference type="SUPFAM" id="SSF81296">
    <property type="entry name" value="E set domains"/>
    <property type="match status" value="2"/>
</dbReference>
<evidence type="ECO:0000259" key="2">
    <source>
        <dbReference type="SMART" id="SM01017"/>
    </source>
</evidence>
<dbReference type="GeneID" id="116221100"/>
<dbReference type="GO" id="GO:0015031">
    <property type="term" value="P:protein transport"/>
    <property type="evidence" value="ECO:0007669"/>
    <property type="project" value="TreeGrafter"/>
</dbReference>
<dbReference type="OrthoDB" id="2333384at2759"/>
<feature type="domain" description="Arrestin C-terminal-like" evidence="2">
    <location>
        <begin position="173"/>
        <end position="303"/>
    </location>
</feature>